<name>A0A947CZ96_9HYPH</name>
<dbReference type="InterPro" id="IPR009642">
    <property type="entry name" value="DUF1236"/>
</dbReference>
<dbReference type="Pfam" id="PF06823">
    <property type="entry name" value="DUF1236"/>
    <property type="match status" value="2"/>
</dbReference>
<evidence type="ECO:0000256" key="2">
    <source>
        <dbReference type="SAM" id="SignalP"/>
    </source>
</evidence>
<dbReference type="AlphaFoldDB" id="A0A947CZ96"/>
<dbReference type="Gene3D" id="3.10.450.160">
    <property type="entry name" value="inner membrane protein cigr"/>
    <property type="match status" value="2"/>
</dbReference>
<reference evidence="3 4" key="1">
    <citation type="submission" date="2021-06" db="EMBL/GenBank/DDBJ databases">
        <authorList>
            <person name="Grouzdev D.S."/>
            <person name="Koziaeva V."/>
        </authorList>
    </citation>
    <scope>NUCLEOTIDE SEQUENCE [LARGE SCALE GENOMIC DNA]</scope>
    <source>
        <strain evidence="3 4">22</strain>
    </source>
</reference>
<keyword evidence="2" id="KW-0732">Signal</keyword>
<feature type="compositionally biased region" description="Basic and acidic residues" evidence="1">
    <location>
        <begin position="166"/>
        <end position="193"/>
    </location>
</feature>
<feature type="signal peptide" evidence="2">
    <location>
        <begin position="1"/>
        <end position="21"/>
    </location>
</feature>
<organism evidence="3 4">
    <name type="scientific">Prosthecodimorpha staleyi</name>
    <dbReference type="NCBI Taxonomy" id="2840188"/>
    <lineage>
        <taxon>Bacteria</taxon>
        <taxon>Pseudomonadati</taxon>
        <taxon>Pseudomonadota</taxon>
        <taxon>Alphaproteobacteria</taxon>
        <taxon>Hyphomicrobiales</taxon>
        <taxon>Ancalomicrobiaceae</taxon>
        <taxon>Prosthecodimorpha</taxon>
    </lineage>
</organism>
<comment type="caution">
    <text evidence="3">The sequence shown here is derived from an EMBL/GenBank/DDBJ whole genome shotgun (WGS) entry which is preliminary data.</text>
</comment>
<dbReference type="Proteomes" id="UP000766595">
    <property type="component" value="Unassembled WGS sequence"/>
</dbReference>
<feature type="compositionally biased region" description="Basic and acidic residues" evidence="1">
    <location>
        <begin position="102"/>
        <end position="148"/>
    </location>
</feature>
<accession>A0A947CZ96</accession>
<dbReference type="EMBL" id="JAHHZF010000001">
    <property type="protein sequence ID" value="MBT9288030.1"/>
    <property type="molecule type" value="Genomic_DNA"/>
</dbReference>
<keyword evidence="4" id="KW-1185">Reference proteome</keyword>
<feature type="chain" id="PRO_5036991257" evidence="2">
    <location>
        <begin position="22"/>
        <end position="387"/>
    </location>
</feature>
<feature type="compositionally biased region" description="Polar residues" evidence="1">
    <location>
        <begin position="56"/>
        <end position="82"/>
    </location>
</feature>
<evidence type="ECO:0000313" key="4">
    <source>
        <dbReference type="Proteomes" id="UP000766595"/>
    </source>
</evidence>
<dbReference type="RefSeq" id="WP_261966722.1">
    <property type="nucleotide sequence ID" value="NZ_JAHHZF010000001.1"/>
</dbReference>
<proteinExistence type="predicted"/>
<feature type="compositionally biased region" description="Polar residues" evidence="1">
    <location>
        <begin position="32"/>
        <end position="42"/>
    </location>
</feature>
<gene>
    <name evidence="3" type="ORF">KL771_01115</name>
</gene>
<sequence>MRNLLLTGTAIAVLVTGIATASAQTDQRKPMSGQTETQSSPNGAGRSDAAPGQNKPPANTNKPGRSESAPGQNRGEANSTAPGRSGTAPGQIRPGATGTGGDVKDNRSEMKDDENKGNKRRGAAENDEGRGKTGEKDRRNTAGAKNDDDNGGNRQRNSASDGVDNDNLKKDGKDRNGRDRTNNASDDRNDNNKANRQAGSDNDRSGAKLTFKLRGEEKVKITSTLVERARPVDKTKIKFKINVGTVVPRGSIQLYEVPTTVISLVPEYRGYQYFVVDDEIIIVEPSTFQIVEVVDRSGGGPATGAARLVIDRSKFSMIKRELRSQSEIKVKINARQGEILPESVDLWDIPGSVVTEMPELRSYRYVVYQNEVLLIEPRTRRVIEVID</sequence>
<protein>
    <submittedName>
        <fullName evidence="3">DUF1236 domain-containing protein</fullName>
    </submittedName>
</protein>
<feature type="region of interest" description="Disordered" evidence="1">
    <location>
        <begin position="22"/>
        <end position="208"/>
    </location>
</feature>
<evidence type="ECO:0000256" key="1">
    <source>
        <dbReference type="SAM" id="MobiDB-lite"/>
    </source>
</evidence>
<evidence type="ECO:0000313" key="3">
    <source>
        <dbReference type="EMBL" id="MBT9288030.1"/>
    </source>
</evidence>